<accession>A0ABS8W6B6</accession>
<name>A0ABS8W6B6_DATST</name>
<reference evidence="2 3" key="1">
    <citation type="journal article" date="2021" name="BMC Genomics">
        <title>Datura genome reveals duplications of psychoactive alkaloid biosynthetic genes and high mutation rate following tissue culture.</title>
        <authorList>
            <person name="Rajewski A."/>
            <person name="Carter-House D."/>
            <person name="Stajich J."/>
            <person name="Litt A."/>
        </authorList>
    </citation>
    <scope>NUCLEOTIDE SEQUENCE [LARGE SCALE GENOMIC DNA]</scope>
    <source>
        <strain evidence="2">AR-01</strain>
    </source>
</reference>
<proteinExistence type="predicted"/>
<protein>
    <submittedName>
        <fullName evidence="2">Uncharacterized protein</fullName>
    </submittedName>
</protein>
<feature type="region of interest" description="Disordered" evidence="1">
    <location>
        <begin position="163"/>
        <end position="189"/>
    </location>
</feature>
<dbReference type="Proteomes" id="UP000823775">
    <property type="component" value="Unassembled WGS sequence"/>
</dbReference>
<evidence type="ECO:0000313" key="3">
    <source>
        <dbReference type="Proteomes" id="UP000823775"/>
    </source>
</evidence>
<sequence length="252" mass="28328">MKGMHSAGHLHGKTWLLISFQENNVFKPKLLDQRHSLGHTGLTSTLGGSDPSLASKIFHEMSVQELQVEQSGPIDRLAMLHRNPPLRRHHRRIPDQPLQQCHTCGSFFMEPHFPPEIAATDAAGRTSNCSPKVLQSPTTMRLKRMKDGMREMSQWSNLMIQEDADQEETVSEENKIKKEDETETGTEAPCEEAVEWKMGKCLILHFKCPCEEAHLPPPLPPSEANAGGLAFLPSRVKRLHLHSSPKVIENDL</sequence>
<gene>
    <name evidence="2" type="ORF">HAX54_044129</name>
</gene>
<evidence type="ECO:0000313" key="2">
    <source>
        <dbReference type="EMBL" id="MCE2056154.1"/>
    </source>
</evidence>
<organism evidence="2 3">
    <name type="scientific">Datura stramonium</name>
    <name type="common">Jimsonweed</name>
    <name type="synonym">Common thornapple</name>
    <dbReference type="NCBI Taxonomy" id="4076"/>
    <lineage>
        <taxon>Eukaryota</taxon>
        <taxon>Viridiplantae</taxon>
        <taxon>Streptophyta</taxon>
        <taxon>Embryophyta</taxon>
        <taxon>Tracheophyta</taxon>
        <taxon>Spermatophyta</taxon>
        <taxon>Magnoliopsida</taxon>
        <taxon>eudicotyledons</taxon>
        <taxon>Gunneridae</taxon>
        <taxon>Pentapetalae</taxon>
        <taxon>asterids</taxon>
        <taxon>lamiids</taxon>
        <taxon>Solanales</taxon>
        <taxon>Solanaceae</taxon>
        <taxon>Solanoideae</taxon>
        <taxon>Datureae</taxon>
        <taxon>Datura</taxon>
    </lineage>
</organism>
<evidence type="ECO:0000256" key="1">
    <source>
        <dbReference type="SAM" id="MobiDB-lite"/>
    </source>
</evidence>
<comment type="caution">
    <text evidence="2">The sequence shown here is derived from an EMBL/GenBank/DDBJ whole genome shotgun (WGS) entry which is preliminary data.</text>
</comment>
<dbReference type="EMBL" id="JACEIK010006691">
    <property type="protein sequence ID" value="MCE2056154.1"/>
    <property type="molecule type" value="Genomic_DNA"/>
</dbReference>
<keyword evidence="3" id="KW-1185">Reference proteome</keyword>